<dbReference type="InterPro" id="IPR036873">
    <property type="entry name" value="Rhodanese-like_dom_sf"/>
</dbReference>
<dbReference type="GO" id="GO:0004792">
    <property type="term" value="F:thiosulfate-cyanide sulfurtransferase activity"/>
    <property type="evidence" value="ECO:0007669"/>
    <property type="project" value="TreeGrafter"/>
</dbReference>
<evidence type="ECO:0000313" key="4">
    <source>
        <dbReference type="Proteomes" id="UP000027002"/>
    </source>
</evidence>
<keyword evidence="4" id="KW-1185">Reference proteome</keyword>
<evidence type="ECO:0000313" key="3">
    <source>
        <dbReference type="EMBL" id="QUC16703.1"/>
    </source>
</evidence>
<dbReference type="OrthoDB" id="566238at2759"/>
<dbReference type="SUPFAM" id="SSF52821">
    <property type="entry name" value="Rhodanese/Cell cycle control phosphatase"/>
    <property type="match status" value="1"/>
</dbReference>
<dbReference type="SMART" id="SM00450">
    <property type="entry name" value="RHOD"/>
    <property type="match status" value="1"/>
</dbReference>
<dbReference type="EMBL" id="CP072753">
    <property type="protein sequence ID" value="QUC16703.1"/>
    <property type="molecule type" value="Genomic_DNA"/>
</dbReference>
<organism evidence="3 4">
    <name type="scientific">Ustilaginoidea virens</name>
    <name type="common">Rice false smut fungus</name>
    <name type="synonym">Villosiclava virens</name>
    <dbReference type="NCBI Taxonomy" id="1159556"/>
    <lineage>
        <taxon>Eukaryota</taxon>
        <taxon>Fungi</taxon>
        <taxon>Dikarya</taxon>
        <taxon>Ascomycota</taxon>
        <taxon>Pezizomycotina</taxon>
        <taxon>Sordariomycetes</taxon>
        <taxon>Hypocreomycetidae</taxon>
        <taxon>Hypocreales</taxon>
        <taxon>Clavicipitaceae</taxon>
        <taxon>Ustilaginoidea</taxon>
    </lineage>
</organism>
<protein>
    <recommendedName>
        <fullName evidence="2">Rhodanese domain-containing protein</fullName>
    </recommendedName>
</protein>
<gene>
    <name evidence="3" type="ORF">UV8b_00944</name>
</gene>
<reference evidence="3" key="1">
    <citation type="submission" date="2020-03" db="EMBL/GenBank/DDBJ databases">
        <title>A mixture of massive structural variations and highly conserved coding sequences in Ustilaginoidea virens genome.</title>
        <authorList>
            <person name="Zhang K."/>
            <person name="Zhao Z."/>
            <person name="Zhang Z."/>
            <person name="Li Y."/>
            <person name="Hsiang T."/>
            <person name="Sun W."/>
        </authorList>
    </citation>
    <scope>NUCLEOTIDE SEQUENCE</scope>
    <source>
        <strain evidence="3">UV-8b</strain>
    </source>
</reference>
<dbReference type="Proteomes" id="UP000027002">
    <property type="component" value="Chromosome 1"/>
</dbReference>
<name>A0A8E5HK04_USTVR</name>
<evidence type="ECO:0000259" key="2">
    <source>
        <dbReference type="PROSITE" id="PS50206"/>
    </source>
</evidence>
<dbReference type="Gene3D" id="3.40.250.10">
    <property type="entry name" value="Rhodanese-like domain"/>
    <property type="match status" value="1"/>
</dbReference>
<dbReference type="PROSITE" id="PS50206">
    <property type="entry name" value="RHODANESE_3"/>
    <property type="match status" value="1"/>
</dbReference>
<feature type="region of interest" description="Disordered" evidence="1">
    <location>
        <begin position="187"/>
        <end position="210"/>
    </location>
</feature>
<dbReference type="Pfam" id="PF00581">
    <property type="entry name" value="Rhodanese"/>
    <property type="match status" value="1"/>
</dbReference>
<feature type="compositionally biased region" description="Basic and acidic residues" evidence="1">
    <location>
        <begin position="193"/>
        <end position="210"/>
    </location>
</feature>
<dbReference type="PANTHER" id="PTHR44086:SF10">
    <property type="entry name" value="THIOSULFATE SULFURTRANSFERASE_RHODANESE-LIKE DOMAIN-CONTAINING PROTEIN 3"/>
    <property type="match status" value="1"/>
</dbReference>
<evidence type="ECO:0000256" key="1">
    <source>
        <dbReference type="SAM" id="MobiDB-lite"/>
    </source>
</evidence>
<dbReference type="KEGG" id="uvi:66061722"/>
<proteinExistence type="predicted"/>
<sequence length="210" mass="22182">MIPRRLAPAALLPRAVRPAVAPAPFSVHARPSSSTRPPATLRSCAAPRLPGRLPARQHRDYSTAGHSSKAWSFDEVRKLVGARSRPSDVVLVDVREPEEMAGTGRIPGAVNIPVRGAAGAFAMSERDFEDAYGFARPAREGTTLLFYCLAGVRAGVAAAAATEAGWRADVYPGSWLDWEANGGKVAKVTRKRGGGEAEARGGGETDAARK</sequence>
<dbReference type="PANTHER" id="PTHR44086">
    <property type="entry name" value="THIOSULFATE SULFURTRANSFERASE RDL2, MITOCHONDRIAL-RELATED"/>
    <property type="match status" value="1"/>
</dbReference>
<dbReference type="RefSeq" id="XP_042994376.1">
    <property type="nucleotide sequence ID" value="XM_043138442.1"/>
</dbReference>
<accession>A0A8E5HK04</accession>
<dbReference type="GeneID" id="66061722"/>
<dbReference type="AlphaFoldDB" id="A0A8E5HK04"/>
<dbReference type="InterPro" id="IPR001763">
    <property type="entry name" value="Rhodanese-like_dom"/>
</dbReference>
<dbReference type="GO" id="GO:0005739">
    <property type="term" value="C:mitochondrion"/>
    <property type="evidence" value="ECO:0007669"/>
    <property type="project" value="TreeGrafter"/>
</dbReference>
<feature type="domain" description="Rhodanese" evidence="2">
    <location>
        <begin position="85"/>
        <end position="187"/>
    </location>
</feature>